<organism evidence="2 3">
    <name type="scientific">Deinococcus piscis</name>
    <dbReference type="NCBI Taxonomy" id="394230"/>
    <lineage>
        <taxon>Bacteria</taxon>
        <taxon>Thermotogati</taxon>
        <taxon>Deinococcota</taxon>
        <taxon>Deinococci</taxon>
        <taxon>Deinococcales</taxon>
        <taxon>Deinococcaceae</taxon>
        <taxon>Deinococcus</taxon>
    </lineage>
</organism>
<keyword evidence="3" id="KW-1185">Reference proteome</keyword>
<evidence type="ECO:0000256" key="1">
    <source>
        <dbReference type="SAM" id="MobiDB-lite"/>
    </source>
</evidence>
<name>A0ABQ3JWI1_9DEIO</name>
<feature type="region of interest" description="Disordered" evidence="1">
    <location>
        <begin position="77"/>
        <end position="99"/>
    </location>
</feature>
<accession>A0ABQ3JWI1</accession>
<dbReference type="Proteomes" id="UP000632154">
    <property type="component" value="Unassembled WGS sequence"/>
</dbReference>
<evidence type="ECO:0000313" key="2">
    <source>
        <dbReference type="EMBL" id="GHF93078.1"/>
    </source>
</evidence>
<reference evidence="3" key="1">
    <citation type="journal article" date="2019" name="Int. J. Syst. Evol. Microbiol.">
        <title>The Global Catalogue of Microorganisms (GCM) 10K type strain sequencing project: providing services to taxonomists for standard genome sequencing and annotation.</title>
        <authorList>
            <consortium name="The Broad Institute Genomics Platform"/>
            <consortium name="The Broad Institute Genome Sequencing Center for Infectious Disease"/>
            <person name="Wu L."/>
            <person name="Ma J."/>
        </authorList>
    </citation>
    <scope>NUCLEOTIDE SEQUENCE [LARGE SCALE GENOMIC DNA]</scope>
    <source>
        <strain evidence="3">CGMCC 1.18439</strain>
    </source>
</reference>
<comment type="caution">
    <text evidence="2">The sequence shown here is derived from an EMBL/GenBank/DDBJ whole genome shotgun (WGS) entry which is preliminary data.</text>
</comment>
<dbReference type="EMBL" id="BNAL01000001">
    <property type="protein sequence ID" value="GHF93078.1"/>
    <property type="molecule type" value="Genomic_DNA"/>
</dbReference>
<sequence length="171" mass="18293">MGDSPISTGAFRRLPRQATQPLSREELRVYMSCLGQRTAAELCEAARLSQAATEQAIAGLLRLGLLQPVQTSADVSGLLSDLPTGHQHQPPSDLGQQSPADFDVQRAMDAVAPVLQANLGARSEEILQRLANSADPAAFGAEVQRTASRLRLVVSVQAAEQLEQAWQDAQP</sequence>
<gene>
    <name evidence="2" type="ORF">GCM10017783_01200</name>
</gene>
<dbReference type="RefSeq" id="WP_189641719.1">
    <property type="nucleotide sequence ID" value="NZ_BNAL01000001.1"/>
</dbReference>
<feature type="compositionally biased region" description="Polar residues" evidence="1">
    <location>
        <begin position="86"/>
        <end position="99"/>
    </location>
</feature>
<evidence type="ECO:0000313" key="3">
    <source>
        <dbReference type="Proteomes" id="UP000632154"/>
    </source>
</evidence>
<evidence type="ECO:0008006" key="4">
    <source>
        <dbReference type="Google" id="ProtNLM"/>
    </source>
</evidence>
<proteinExistence type="predicted"/>
<protein>
    <recommendedName>
        <fullName evidence="4">Transcription regulator TrmB N-terminal domain-containing protein</fullName>
    </recommendedName>
</protein>